<evidence type="ECO:0000313" key="2">
    <source>
        <dbReference type="Proteomes" id="UP001060085"/>
    </source>
</evidence>
<dbReference type="EMBL" id="CM044705">
    <property type="protein sequence ID" value="KAI5661773.1"/>
    <property type="molecule type" value="Genomic_DNA"/>
</dbReference>
<evidence type="ECO:0000313" key="1">
    <source>
        <dbReference type="EMBL" id="KAI5661773.1"/>
    </source>
</evidence>
<reference evidence="2" key="1">
    <citation type="journal article" date="2023" name="Nat. Plants">
        <title>Single-cell RNA sequencing provides a high-resolution roadmap for understanding the multicellular compartmentation of specialized metabolism.</title>
        <authorList>
            <person name="Sun S."/>
            <person name="Shen X."/>
            <person name="Li Y."/>
            <person name="Li Y."/>
            <person name="Wang S."/>
            <person name="Li R."/>
            <person name="Zhang H."/>
            <person name="Shen G."/>
            <person name="Guo B."/>
            <person name="Wei J."/>
            <person name="Xu J."/>
            <person name="St-Pierre B."/>
            <person name="Chen S."/>
            <person name="Sun C."/>
        </authorList>
    </citation>
    <scope>NUCLEOTIDE SEQUENCE [LARGE SCALE GENOMIC DNA]</scope>
</reference>
<name>A0ACC0APA2_CATRO</name>
<sequence>MMMYCESPEYKAFCEHNKRNRNEGWRGGRAGKHTSGCISFTDHQLKRQVDLTERFSKSRHLKELHKHQSGDKKGKGDFRRPDRRSRRKLQARAFLCQMIFN</sequence>
<dbReference type="Proteomes" id="UP001060085">
    <property type="component" value="Linkage Group LG05"/>
</dbReference>
<accession>A0ACC0APA2</accession>
<gene>
    <name evidence="1" type="ORF">M9H77_21096</name>
</gene>
<organism evidence="1 2">
    <name type="scientific">Catharanthus roseus</name>
    <name type="common">Madagascar periwinkle</name>
    <name type="synonym">Vinca rosea</name>
    <dbReference type="NCBI Taxonomy" id="4058"/>
    <lineage>
        <taxon>Eukaryota</taxon>
        <taxon>Viridiplantae</taxon>
        <taxon>Streptophyta</taxon>
        <taxon>Embryophyta</taxon>
        <taxon>Tracheophyta</taxon>
        <taxon>Spermatophyta</taxon>
        <taxon>Magnoliopsida</taxon>
        <taxon>eudicotyledons</taxon>
        <taxon>Gunneridae</taxon>
        <taxon>Pentapetalae</taxon>
        <taxon>asterids</taxon>
        <taxon>lamiids</taxon>
        <taxon>Gentianales</taxon>
        <taxon>Apocynaceae</taxon>
        <taxon>Rauvolfioideae</taxon>
        <taxon>Vinceae</taxon>
        <taxon>Catharanthinae</taxon>
        <taxon>Catharanthus</taxon>
    </lineage>
</organism>
<protein>
    <submittedName>
        <fullName evidence="1">Uncharacterized protein</fullName>
    </submittedName>
</protein>
<comment type="caution">
    <text evidence="1">The sequence shown here is derived from an EMBL/GenBank/DDBJ whole genome shotgun (WGS) entry which is preliminary data.</text>
</comment>
<proteinExistence type="predicted"/>
<keyword evidence="2" id="KW-1185">Reference proteome</keyword>